<dbReference type="GO" id="GO:0007601">
    <property type="term" value="P:visual perception"/>
    <property type="evidence" value="ECO:0007669"/>
    <property type="project" value="InterPro"/>
</dbReference>
<keyword evidence="2 6" id="KW-0812">Transmembrane</keyword>
<dbReference type="GO" id="GO:0005886">
    <property type="term" value="C:plasma membrane"/>
    <property type="evidence" value="ECO:0007669"/>
    <property type="project" value="TreeGrafter"/>
</dbReference>
<feature type="region of interest" description="Disordered" evidence="5">
    <location>
        <begin position="987"/>
        <end position="1006"/>
    </location>
</feature>
<keyword evidence="8" id="KW-1185">Reference proteome</keyword>
<feature type="compositionally biased region" description="Acidic residues" evidence="5">
    <location>
        <begin position="314"/>
        <end position="332"/>
    </location>
</feature>
<feature type="compositionally biased region" description="Polar residues" evidence="5">
    <location>
        <begin position="993"/>
        <end position="1006"/>
    </location>
</feature>
<organism evidence="7 8">
    <name type="scientific">Elysia crispata</name>
    <name type="common">lettuce slug</name>
    <dbReference type="NCBI Taxonomy" id="231223"/>
    <lineage>
        <taxon>Eukaryota</taxon>
        <taxon>Metazoa</taxon>
        <taxon>Spiralia</taxon>
        <taxon>Lophotrochozoa</taxon>
        <taxon>Mollusca</taxon>
        <taxon>Gastropoda</taxon>
        <taxon>Heterobranchia</taxon>
        <taxon>Euthyneura</taxon>
        <taxon>Panpulmonata</taxon>
        <taxon>Sacoglossa</taxon>
        <taxon>Placobranchoidea</taxon>
        <taxon>Plakobranchidae</taxon>
        <taxon>Elysia</taxon>
    </lineage>
</organism>
<dbReference type="InterPro" id="IPR018499">
    <property type="entry name" value="Tetraspanin/Peripherin"/>
</dbReference>
<evidence type="ECO:0000256" key="5">
    <source>
        <dbReference type="SAM" id="MobiDB-lite"/>
    </source>
</evidence>
<feature type="compositionally biased region" description="Basic residues" evidence="5">
    <location>
        <begin position="930"/>
        <end position="940"/>
    </location>
</feature>
<dbReference type="InterPro" id="IPR000830">
    <property type="entry name" value="Peripherin/rom-1"/>
</dbReference>
<dbReference type="SUPFAM" id="SSF48652">
    <property type="entry name" value="Tetraspanin"/>
    <property type="match status" value="1"/>
</dbReference>
<feature type="transmembrane region" description="Helical" evidence="6">
    <location>
        <begin position="12"/>
        <end position="34"/>
    </location>
</feature>
<feature type="region of interest" description="Disordered" evidence="5">
    <location>
        <begin position="302"/>
        <end position="464"/>
    </location>
</feature>
<dbReference type="PRINTS" id="PR00218">
    <property type="entry name" value="PERIPHERNRDS"/>
</dbReference>
<dbReference type="Pfam" id="PF00335">
    <property type="entry name" value="Tetraspanin"/>
    <property type="match status" value="1"/>
</dbReference>
<gene>
    <name evidence="7" type="ORF">RRG08_046519</name>
</gene>
<keyword evidence="4 6" id="KW-0472">Membrane</keyword>
<feature type="compositionally biased region" description="Low complexity" evidence="5">
    <location>
        <begin position="338"/>
        <end position="377"/>
    </location>
</feature>
<feature type="compositionally biased region" description="Polar residues" evidence="5">
    <location>
        <begin position="915"/>
        <end position="929"/>
    </location>
</feature>
<dbReference type="PANTHER" id="PTHR19282">
    <property type="entry name" value="TETRASPANIN"/>
    <property type="match status" value="1"/>
</dbReference>
<evidence type="ECO:0008006" key="9">
    <source>
        <dbReference type="Google" id="ProtNLM"/>
    </source>
</evidence>
<reference evidence="7" key="1">
    <citation type="journal article" date="2023" name="G3 (Bethesda)">
        <title>A reference genome for the long-term kleptoplast-retaining sea slug Elysia crispata morphotype clarki.</title>
        <authorList>
            <person name="Eastman K.E."/>
            <person name="Pendleton A.L."/>
            <person name="Shaikh M.A."/>
            <person name="Suttiyut T."/>
            <person name="Ogas R."/>
            <person name="Tomko P."/>
            <person name="Gavelis G."/>
            <person name="Widhalm J.R."/>
            <person name="Wisecaver J.H."/>
        </authorList>
    </citation>
    <scope>NUCLEOTIDE SEQUENCE</scope>
    <source>
        <strain evidence="7">ECLA1</strain>
    </source>
</reference>
<dbReference type="InterPro" id="IPR008952">
    <property type="entry name" value="Tetraspanin_EC2_sf"/>
</dbReference>
<feature type="transmembrane region" description="Helical" evidence="6">
    <location>
        <begin position="90"/>
        <end position="118"/>
    </location>
</feature>
<proteinExistence type="predicted"/>
<feature type="region of interest" description="Disordered" evidence="5">
    <location>
        <begin position="1015"/>
        <end position="1044"/>
    </location>
</feature>
<evidence type="ECO:0000313" key="7">
    <source>
        <dbReference type="EMBL" id="KAK3764050.1"/>
    </source>
</evidence>
<sequence length="1116" mass="123485">MRVSEERRQTMLVVGAFMALVCFFSSFLLFAYALHIKVTIDSRMALIETYNSDTLPGIFVAVGIINLIQNISAIYILLKLRYPQEREDRLSLLVAVLVGGILLVLFEVTSAIVSFIHIGILDDEFRKGIDKAMDEYVVGAELKKEIDGVQMDYECCGDHAYTDWFQHAWIASDLIRVVPGSLKKYTQDGDNYYADDVPFSCCDVRAPRPCIHHHVHDDNLHFFYNHLRETTIYVTGCRHILMDIYGTILLTVGWVAIVIAAIKTFTLLLVRLLQTSLYKAQELDDWEATTVGYIYYEAREVEDENENKEKGNESETEEESSAEDSEDDEDTNDFSQNASRTSASSSSSGSSDSTDSDSSSWEDLTSTDSDETAATAAKTEESPGYTRSLSSEPSPMKFKIDTLKASGSMDSRIGESVLNTKRLQPRQLKPKGQTDRKRQARNNPETARDYNTHYHNAPPEQHWQTNDEMGLASEAYNSNCQPPGLNLKSRRDQFMSNGPLSQLRRRSAAYLEDAPGSPTGTDQGLLSRIKAHLTGTGPGRSFQGLGGMFTSGHKYSRLSEYEPEWDHTANKNINAGPQNRKKRKKKKASIRNEFERLPAPNQTANFVNETIVPERSSTLTEHSQQSVLGMHGQGGFNSQSTSITNFIDTYGPDVLNMESNHPPSVYEYMETTHTHRDYCDGEPTQVLQNEHSVLSVSNISPRDVHTSRQPSKRVCFDVNPGEKEKEARRSSIIVRCATPHPSHRPSQLQMSSDLSEYDLIPTSLRPRRRLLEENKVKSNTDSPSSCVVPSSDLDNEVADIISGSSNLASSISVIQSDVHIPGPDSKSSQYYSNLVPCEASVSNTAAGLHVGMSPAIVKSPLCSSSLRDSTCKDSLLIDGVTQPIIYERSLSSGDTAYQLVLSPNRQASAHRLEQSPHNTSGSPKNSGQRSHIRSCKRRSLSKSVSPLTPTGELKHQSLIVASDTADMNPAHVIAEPAPCALSDVSLSSTRSSMTPPQADNGSSAQVVSIPTKGQCLTDMSGTPERIEKSRHSWKGSPNISTTVDRVTQPNCNMFCTTVTPSGQRVKEEEQQVIMKTTEDMENTWSQSQTGDKNASVSENQGHNESACRKSLVSPFY</sequence>
<comment type="subcellular location">
    <subcellularLocation>
        <location evidence="1">Membrane</location>
        <topology evidence="1">Multi-pass membrane protein</topology>
    </subcellularLocation>
</comment>
<dbReference type="PANTHER" id="PTHR19282:SF549">
    <property type="entry name" value="TETRASPANIN"/>
    <property type="match status" value="1"/>
</dbReference>
<feature type="compositionally biased region" description="Polar residues" evidence="5">
    <location>
        <begin position="1035"/>
        <end position="1044"/>
    </location>
</feature>
<name>A0AAE0Z7F6_9GAST</name>
<feature type="region of interest" description="Disordered" evidence="5">
    <location>
        <begin position="1081"/>
        <end position="1116"/>
    </location>
</feature>
<evidence type="ECO:0000256" key="1">
    <source>
        <dbReference type="ARBA" id="ARBA00004141"/>
    </source>
</evidence>
<feature type="region of interest" description="Disordered" evidence="5">
    <location>
        <begin position="474"/>
        <end position="493"/>
    </location>
</feature>
<evidence type="ECO:0000256" key="2">
    <source>
        <dbReference type="ARBA" id="ARBA00022692"/>
    </source>
</evidence>
<feature type="region of interest" description="Disordered" evidence="5">
    <location>
        <begin position="568"/>
        <end position="589"/>
    </location>
</feature>
<feature type="compositionally biased region" description="Polar residues" evidence="5">
    <location>
        <begin position="1082"/>
        <end position="1103"/>
    </location>
</feature>
<dbReference type="Gene3D" id="1.10.1450.10">
    <property type="entry name" value="Tetraspanin"/>
    <property type="match status" value="1"/>
</dbReference>
<comment type="caution">
    <text evidence="7">The sequence shown here is derived from an EMBL/GenBank/DDBJ whole genome shotgun (WGS) entry which is preliminary data.</text>
</comment>
<accession>A0AAE0Z7F6</accession>
<dbReference type="EMBL" id="JAWDGP010004473">
    <property type="protein sequence ID" value="KAK3764050.1"/>
    <property type="molecule type" value="Genomic_DNA"/>
</dbReference>
<evidence type="ECO:0000256" key="4">
    <source>
        <dbReference type="ARBA" id="ARBA00023136"/>
    </source>
</evidence>
<dbReference type="AlphaFoldDB" id="A0AAE0Z7F6"/>
<dbReference type="Proteomes" id="UP001283361">
    <property type="component" value="Unassembled WGS sequence"/>
</dbReference>
<evidence type="ECO:0000256" key="3">
    <source>
        <dbReference type="ARBA" id="ARBA00022989"/>
    </source>
</evidence>
<feature type="region of interest" description="Disordered" evidence="5">
    <location>
        <begin position="699"/>
        <end position="722"/>
    </location>
</feature>
<protein>
    <recommendedName>
        <fullName evidence="9">Tetraspanin</fullName>
    </recommendedName>
</protein>
<keyword evidence="3 6" id="KW-1133">Transmembrane helix</keyword>
<feature type="compositionally biased region" description="Basic residues" evidence="5">
    <location>
        <begin position="579"/>
        <end position="589"/>
    </location>
</feature>
<feature type="transmembrane region" description="Helical" evidence="6">
    <location>
        <begin position="54"/>
        <end position="78"/>
    </location>
</feature>
<feature type="region of interest" description="Disordered" evidence="5">
    <location>
        <begin position="906"/>
        <end position="949"/>
    </location>
</feature>
<evidence type="ECO:0000256" key="6">
    <source>
        <dbReference type="SAM" id="Phobius"/>
    </source>
</evidence>
<evidence type="ECO:0000313" key="8">
    <source>
        <dbReference type="Proteomes" id="UP001283361"/>
    </source>
</evidence>